<dbReference type="OrthoDB" id="373072at2157"/>
<sequence length="327" mass="38205">MKTPTKKLQCLREVLEEGIPVYYRQYEVPGWTFKFDYQDWKGKFIRTTTRKIRKKKIRTAEIYTTTVNHPLVKYLLLLAPDCEDIEKFKDLKATFGPELTVKDFVEAWMARTAFYEIAEEIAEKANFLGKFSTPLGEAAKDRLTFDQKAEAVLKYVKSFFRSSAPLVNDFPADGFLVYCPICNSFVEGSPYLRLSVFPDDEYAYWIAALVTHYRHHHIQYYDKTLSNPRYGEKNKEFQTLGEDYDAFKEVVNNRAKRQIIRAILRDDFLDETHKENLIRAVLRLQNNDDKTIELVEKTLAKLKRPGKKKRRQNRLFSGTNSGTTGVS</sequence>
<keyword evidence="3" id="KW-1185">Reference proteome</keyword>
<dbReference type="Proteomes" id="UP000006064">
    <property type="component" value="Chromosome"/>
</dbReference>
<evidence type="ECO:0000313" key="3">
    <source>
        <dbReference type="Proteomes" id="UP000006064"/>
    </source>
</evidence>
<dbReference type="RefSeq" id="WP_014788538.1">
    <property type="nucleotide sequence ID" value="NC_018015.1"/>
</dbReference>
<gene>
    <name evidence="2" type="ORF">CL1_0697</name>
</gene>
<feature type="compositionally biased region" description="Basic residues" evidence="1">
    <location>
        <begin position="303"/>
        <end position="313"/>
    </location>
</feature>
<evidence type="ECO:0000256" key="1">
    <source>
        <dbReference type="SAM" id="MobiDB-lite"/>
    </source>
</evidence>
<protein>
    <submittedName>
        <fullName evidence="2">Uncharacterized protein</fullName>
    </submittedName>
</protein>
<organism evidence="2 3">
    <name type="scientific">Thermococcus cleftensis (strain DSM 27260 / KACC 17922 / CL1)</name>
    <dbReference type="NCBI Taxonomy" id="163003"/>
    <lineage>
        <taxon>Archaea</taxon>
        <taxon>Methanobacteriati</taxon>
        <taxon>Methanobacteriota</taxon>
        <taxon>Thermococci</taxon>
        <taxon>Thermococcales</taxon>
        <taxon>Thermococcaceae</taxon>
        <taxon>Thermococcus</taxon>
    </lineage>
</organism>
<feature type="compositionally biased region" description="Polar residues" evidence="1">
    <location>
        <begin position="314"/>
        <end position="327"/>
    </location>
</feature>
<accession>I3ZT68</accession>
<dbReference type="STRING" id="163003.CL1_0697"/>
<dbReference type="AlphaFoldDB" id="I3ZT68"/>
<feature type="region of interest" description="Disordered" evidence="1">
    <location>
        <begin position="303"/>
        <end position="327"/>
    </location>
</feature>
<proteinExistence type="predicted"/>
<dbReference type="GeneID" id="13038389"/>
<dbReference type="EMBL" id="CP003651">
    <property type="protein sequence ID" value="AFL94902.1"/>
    <property type="molecule type" value="Genomic_DNA"/>
</dbReference>
<dbReference type="KEGG" id="thm:CL1_0697"/>
<reference evidence="2 3" key="1">
    <citation type="journal article" date="2012" name="J. Bacteriol.">
        <title>Complete Genome Sequence of the Hyperthermophilic Archaeon Thermococcus sp. Strain CL1, Isolated from a Paralvinella sp. Polychaete Worm Collected from a Hydrothermal Vent.</title>
        <authorList>
            <person name="Jung J.H."/>
            <person name="Holden J.F."/>
            <person name="Seo D.H."/>
            <person name="Park K.H."/>
            <person name="Shin H."/>
            <person name="Ryu S."/>
            <person name="Lee J.H."/>
            <person name="Park C.S."/>
        </authorList>
    </citation>
    <scope>NUCLEOTIDE SEQUENCE [LARGE SCALE GENOMIC DNA]</scope>
    <source>
        <strain evidence="3">DSM 27260 / KACC 17922 / CL1</strain>
    </source>
</reference>
<dbReference type="HOGENOM" id="CLU_848931_0_0_2"/>
<name>I3ZT68_THECF</name>
<evidence type="ECO:0000313" key="2">
    <source>
        <dbReference type="EMBL" id="AFL94902.1"/>
    </source>
</evidence>